<gene>
    <name evidence="1" type="ORF">PVAND_017249</name>
</gene>
<protein>
    <submittedName>
        <fullName evidence="1">Uncharacterized protein</fullName>
    </submittedName>
</protein>
<dbReference type="EMBL" id="JADBJN010000004">
    <property type="protein sequence ID" value="KAG5669362.1"/>
    <property type="molecule type" value="Genomic_DNA"/>
</dbReference>
<comment type="caution">
    <text evidence="1">The sequence shown here is derived from an EMBL/GenBank/DDBJ whole genome shotgun (WGS) entry which is preliminary data.</text>
</comment>
<accession>A0A9J6BI26</accession>
<proteinExistence type="predicted"/>
<reference evidence="1" key="1">
    <citation type="submission" date="2021-03" db="EMBL/GenBank/DDBJ databases">
        <title>Chromosome level genome of the anhydrobiotic midge Polypedilum vanderplanki.</title>
        <authorList>
            <person name="Yoshida Y."/>
            <person name="Kikawada T."/>
            <person name="Gusev O."/>
        </authorList>
    </citation>
    <scope>NUCLEOTIDE SEQUENCE</scope>
    <source>
        <strain evidence="1">NIAS01</strain>
        <tissue evidence="1">Whole body or cell culture</tissue>
    </source>
</reference>
<name>A0A9J6BI26_POLVA</name>
<organism evidence="1 2">
    <name type="scientific">Polypedilum vanderplanki</name>
    <name type="common">Sleeping chironomid midge</name>
    <dbReference type="NCBI Taxonomy" id="319348"/>
    <lineage>
        <taxon>Eukaryota</taxon>
        <taxon>Metazoa</taxon>
        <taxon>Ecdysozoa</taxon>
        <taxon>Arthropoda</taxon>
        <taxon>Hexapoda</taxon>
        <taxon>Insecta</taxon>
        <taxon>Pterygota</taxon>
        <taxon>Neoptera</taxon>
        <taxon>Endopterygota</taxon>
        <taxon>Diptera</taxon>
        <taxon>Nematocera</taxon>
        <taxon>Chironomoidea</taxon>
        <taxon>Chironomidae</taxon>
        <taxon>Chironominae</taxon>
        <taxon>Polypedilum</taxon>
        <taxon>Polypedilum</taxon>
    </lineage>
</organism>
<evidence type="ECO:0000313" key="2">
    <source>
        <dbReference type="Proteomes" id="UP001107558"/>
    </source>
</evidence>
<keyword evidence="2" id="KW-1185">Reference proteome</keyword>
<evidence type="ECO:0000313" key="1">
    <source>
        <dbReference type="EMBL" id="KAG5669362.1"/>
    </source>
</evidence>
<dbReference type="Proteomes" id="UP001107558">
    <property type="component" value="Chromosome 4"/>
</dbReference>
<sequence length="112" mass="12709">MEYKYGTIYRNMLALPRFNVCKFYELSKTNVMLSTIFKVTNNVAPGLIHECPYYNVSQVNISLTIDDAAVMFAQGDYRVFNNISDSPNGKTLLKISTILSISSPYKESYGKK</sequence>
<dbReference type="AlphaFoldDB" id="A0A9J6BI26"/>